<evidence type="ECO:0000313" key="3">
    <source>
        <dbReference type="Proteomes" id="UP001595748"/>
    </source>
</evidence>
<keyword evidence="3" id="KW-1185">Reference proteome</keyword>
<evidence type="ECO:0000256" key="1">
    <source>
        <dbReference type="SAM" id="MobiDB-lite"/>
    </source>
</evidence>
<organism evidence="2 3">
    <name type="scientific">Deinococcus antarcticus</name>
    <dbReference type="NCBI Taxonomy" id="1298767"/>
    <lineage>
        <taxon>Bacteria</taxon>
        <taxon>Thermotogati</taxon>
        <taxon>Deinococcota</taxon>
        <taxon>Deinococci</taxon>
        <taxon>Deinococcales</taxon>
        <taxon>Deinococcaceae</taxon>
        <taxon>Deinococcus</taxon>
    </lineage>
</organism>
<dbReference type="EMBL" id="JBHRZF010000026">
    <property type="protein sequence ID" value="MFC3859699.1"/>
    <property type="molecule type" value="Genomic_DNA"/>
</dbReference>
<comment type="caution">
    <text evidence="2">The sequence shown here is derived from an EMBL/GenBank/DDBJ whole genome shotgun (WGS) entry which is preliminary data.</text>
</comment>
<evidence type="ECO:0000313" key="2">
    <source>
        <dbReference type="EMBL" id="MFC3859699.1"/>
    </source>
</evidence>
<protein>
    <submittedName>
        <fullName evidence="2">Uncharacterized protein</fullName>
    </submittedName>
</protein>
<proteinExistence type="predicted"/>
<sequence>MNFNRFLSGLSRRIQGEQAASPQRRDDADDGIGVPVPAGPRPIRGGAHAKLPALEDEELEAELTLRG</sequence>
<feature type="region of interest" description="Disordered" evidence="1">
    <location>
        <begin position="1"/>
        <end position="67"/>
    </location>
</feature>
<name>A0ABV8A2N9_9DEIO</name>
<dbReference type="Proteomes" id="UP001595748">
    <property type="component" value="Unassembled WGS sequence"/>
</dbReference>
<accession>A0ABV8A2N9</accession>
<reference evidence="3" key="1">
    <citation type="journal article" date="2019" name="Int. J. Syst. Evol. Microbiol.">
        <title>The Global Catalogue of Microorganisms (GCM) 10K type strain sequencing project: providing services to taxonomists for standard genome sequencing and annotation.</title>
        <authorList>
            <consortium name="The Broad Institute Genomics Platform"/>
            <consortium name="The Broad Institute Genome Sequencing Center for Infectious Disease"/>
            <person name="Wu L."/>
            <person name="Ma J."/>
        </authorList>
    </citation>
    <scope>NUCLEOTIDE SEQUENCE [LARGE SCALE GENOMIC DNA]</scope>
    <source>
        <strain evidence="3">CCTCC AB 2013263</strain>
    </source>
</reference>
<dbReference type="RefSeq" id="WP_380075860.1">
    <property type="nucleotide sequence ID" value="NZ_JBHRZF010000026.1"/>
</dbReference>
<gene>
    <name evidence="2" type="ORF">ACFOPQ_02840</name>
</gene>